<keyword evidence="1" id="KW-0378">Hydrolase</keyword>
<dbReference type="AlphaFoldDB" id="A0A6L5X2L4"/>
<gene>
    <name evidence="1" type="ORF">FYJ35_01525</name>
</gene>
<dbReference type="InterPro" id="IPR011697">
    <property type="entry name" value="Peptidase_C26"/>
</dbReference>
<proteinExistence type="predicted"/>
<evidence type="ECO:0000313" key="1">
    <source>
        <dbReference type="EMBL" id="MSS13737.1"/>
    </source>
</evidence>
<name>A0A6L5X2L4_9FIRM</name>
<dbReference type="SUPFAM" id="SSF52317">
    <property type="entry name" value="Class I glutamine amidotransferase-like"/>
    <property type="match status" value="1"/>
</dbReference>
<dbReference type="GO" id="GO:0016811">
    <property type="term" value="F:hydrolase activity, acting on carbon-nitrogen (but not peptide) bonds, in linear amides"/>
    <property type="evidence" value="ECO:0007669"/>
    <property type="project" value="InterPro"/>
</dbReference>
<accession>A0A6L5X2L4</accession>
<dbReference type="InterPro" id="IPR044668">
    <property type="entry name" value="PuuD-like"/>
</dbReference>
<protein>
    <submittedName>
        <fullName evidence="1">Gamma-glutamyl-gamma-aminobutyrate hydrolase family protein</fullName>
    </submittedName>
</protein>
<dbReference type="PANTHER" id="PTHR43235">
    <property type="entry name" value="GLUTAMINE AMIDOTRANSFERASE PB2B2.05-RELATED"/>
    <property type="match status" value="1"/>
</dbReference>
<dbReference type="Pfam" id="PF07722">
    <property type="entry name" value="Peptidase_C26"/>
    <property type="match status" value="1"/>
</dbReference>
<keyword evidence="2" id="KW-1185">Reference proteome</keyword>
<comment type="caution">
    <text evidence="1">The sequence shown here is derived from an EMBL/GenBank/DDBJ whole genome shotgun (WGS) entry which is preliminary data.</text>
</comment>
<dbReference type="InterPro" id="IPR029062">
    <property type="entry name" value="Class_I_gatase-like"/>
</dbReference>
<dbReference type="PROSITE" id="PS51273">
    <property type="entry name" value="GATASE_TYPE_1"/>
    <property type="match status" value="1"/>
</dbReference>
<dbReference type="Proteomes" id="UP000481852">
    <property type="component" value="Unassembled WGS sequence"/>
</dbReference>
<organism evidence="1 2">
    <name type="scientific">Porcincola intestinalis</name>
    <dbReference type="NCBI Taxonomy" id="2606632"/>
    <lineage>
        <taxon>Bacteria</taxon>
        <taxon>Bacillati</taxon>
        <taxon>Bacillota</taxon>
        <taxon>Clostridia</taxon>
        <taxon>Lachnospirales</taxon>
        <taxon>Lachnospiraceae</taxon>
        <taxon>Porcincola</taxon>
    </lineage>
</organism>
<evidence type="ECO:0000313" key="2">
    <source>
        <dbReference type="Proteomes" id="UP000481852"/>
    </source>
</evidence>
<dbReference type="GO" id="GO:0005829">
    <property type="term" value="C:cytosol"/>
    <property type="evidence" value="ECO:0007669"/>
    <property type="project" value="TreeGrafter"/>
</dbReference>
<reference evidence="1 2" key="1">
    <citation type="submission" date="2019-08" db="EMBL/GenBank/DDBJ databases">
        <title>In-depth cultivation of the pig gut microbiome towards novel bacterial diversity and tailored functional studies.</title>
        <authorList>
            <person name="Wylensek D."/>
            <person name="Hitch T.C.A."/>
            <person name="Clavel T."/>
        </authorList>
    </citation>
    <scope>NUCLEOTIDE SEQUENCE [LARGE SCALE GENOMIC DNA]</scope>
    <source>
        <strain evidence="1 2">Oil+RF-744-WCA-WT-11</strain>
    </source>
</reference>
<sequence>MKKIYILSDAKDLPTHKNCEDAIKEAGGGAVLCNLHASDEQFTDADGFLIPGGWDINPALYHEENTASLNISDELDYFQMQAVCYAVSHKIPILGICRGMQLLNVYFGGSLIQNIPHTDRHARDKGSQADKVHPVTALSGTYAAALYGKERFFVNSSHHQAVDRLGSGLHAVMYSDDHLIEGICHESLPVIGVQWHPERMTGAFRRIDTEDGRPVFEKFLSMI</sequence>
<dbReference type="Gene3D" id="3.40.50.880">
    <property type="match status" value="1"/>
</dbReference>
<dbReference type="PANTHER" id="PTHR43235:SF1">
    <property type="entry name" value="GLUTAMINE AMIDOTRANSFERASE PB2B2.05-RELATED"/>
    <property type="match status" value="1"/>
</dbReference>
<dbReference type="RefSeq" id="WP_154522125.1">
    <property type="nucleotide sequence ID" value="NZ_JAXEDB010000049.1"/>
</dbReference>
<dbReference type="EMBL" id="VULZ01000001">
    <property type="protein sequence ID" value="MSS13737.1"/>
    <property type="molecule type" value="Genomic_DNA"/>
</dbReference>